<evidence type="ECO:0000313" key="2">
    <source>
        <dbReference type="EMBL" id="GLH99780.1"/>
    </source>
</evidence>
<feature type="compositionally biased region" description="Low complexity" evidence="1">
    <location>
        <begin position="29"/>
        <end position="43"/>
    </location>
</feature>
<keyword evidence="3" id="KW-1185">Reference proteome</keyword>
<protein>
    <submittedName>
        <fullName evidence="2">Uncharacterized protein</fullName>
    </submittedName>
</protein>
<gene>
    <name evidence="2" type="ORF">Pa4123_50560</name>
</gene>
<name>A0ABQ5R2G0_9ACTN</name>
<feature type="compositionally biased region" description="Polar residues" evidence="1">
    <location>
        <begin position="56"/>
        <end position="66"/>
    </location>
</feature>
<evidence type="ECO:0000256" key="1">
    <source>
        <dbReference type="SAM" id="MobiDB-lite"/>
    </source>
</evidence>
<accession>A0ABQ5R2G0</accession>
<dbReference type="EMBL" id="BSDI01000027">
    <property type="protein sequence ID" value="GLH99780.1"/>
    <property type="molecule type" value="Genomic_DNA"/>
</dbReference>
<sequence length="66" mass="6941">MPSPDPTVAGRRLSRKRAATWSRPTLAEARAPTASLASPSTTTNDGPVEYNAVRSADTSATRAADR</sequence>
<proteinExistence type="predicted"/>
<comment type="caution">
    <text evidence="2">The sequence shown here is derived from an EMBL/GenBank/DDBJ whole genome shotgun (WGS) entry which is preliminary data.</text>
</comment>
<organism evidence="2 3">
    <name type="scientific">Phytohabitans aurantiacus</name>
    <dbReference type="NCBI Taxonomy" id="3016789"/>
    <lineage>
        <taxon>Bacteria</taxon>
        <taxon>Bacillati</taxon>
        <taxon>Actinomycetota</taxon>
        <taxon>Actinomycetes</taxon>
        <taxon>Micromonosporales</taxon>
        <taxon>Micromonosporaceae</taxon>
    </lineage>
</organism>
<feature type="region of interest" description="Disordered" evidence="1">
    <location>
        <begin position="1"/>
        <end position="66"/>
    </location>
</feature>
<reference evidence="2" key="1">
    <citation type="submission" date="2022-12" db="EMBL/GenBank/DDBJ databases">
        <title>New Phytohabitans aurantiacus sp. RD004123 nov., an actinomycete isolated from soil.</title>
        <authorList>
            <person name="Triningsih D.W."/>
            <person name="Harunari E."/>
            <person name="Igarashi Y."/>
        </authorList>
    </citation>
    <scope>NUCLEOTIDE SEQUENCE</scope>
    <source>
        <strain evidence="2">RD004123</strain>
    </source>
</reference>
<dbReference type="Proteomes" id="UP001144280">
    <property type="component" value="Unassembled WGS sequence"/>
</dbReference>
<evidence type="ECO:0000313" key="3">
    <source>
        <dbReference type="Proteomes" id="UP001144280"/>
    </source>
</evidence>